<protein>
    <submittedName>
        <fullName evidence="3">Uncharacterized protein</fullName>
    </submittedName>
</protein>
<reference evidence="3" key="1">
    <citation type="submission" date="2021-03" db="EMBL/GenBank/DDBJ databases">
        <authorList>
            <person name="Bekaert M."/>
        </authorList>
    </citation>
    <scope>NUCLEOTIDE SEQUENCE</scope>
</reference>
<dbReference type="EMBL" id="CAJPWZ010000175">
    <property type="protein sequence ID" value="CAG2187601.1"/>
    <property type="molecule type" value="Genomic_DNA"/>
</dbReference>
<dbReference type="PANTHER" id="PTHR16311:SF3">
    <property type="entry name" value="THROMBOSPONDIN TYPE-1 DOMAIN-CONTAINING PROTEIN 1"/>
    <property type="match status" value="1"/>
</dbReference>
<dbReference type="SMART" id="SM00209">
    <property type="entry name" value="TSP1"/>
    <property type="match status" value="1"/>
</dbReference>
<dbReference type="PANTHER" id="PTHR16311">
    <property type="entry name" value="THROMBOSPONDIN TYPE I DOMAIN-CONTAINING 1"/>
    <property type="match status" value="1"/>
</dbReference>
<dbReference type="PROSITE" id="PS50092">
    <property type="entry name" value="TSP1"/>
    <property type="match status" value="1"/>
</dbReference>
<sequence length="152" mass="16800">MVAGRPGTHGTLAHQHVELDNTEEDVIVIILHLQMVVQSVKGGDYEYRLCSPSLCPVDTGWSAWDSWGVCNVTCGTGQQSRRRYCKNYDSAKGGAYCQGEEYDFNSCLLSSCLDPEHQQSTNIPIVVGTVSGVLLIIIVIILVVIYAKRYFK</sequence>
<feature type="transmembrane region" description="Helical" evidence="2">
    <location>
        <begin position="125"/>
        <end position="147"/>
    </location>
</feature>
<keyword evidence="1" id="KW-1015">Disulfide bond</keyword>
<accession>A0A8S3PV91</accession>
<dbReference type="InterPro" id="IPR038877">
    <property type="entry name" value="THSD1"/>
</dbReference>
<comment type="caution">
    <text evidence="3">The sequence shown here is derived from an EMBL/GenBank/DDBJ whole genome shotgun (WGS) entry which is preliminary data.</text>
</comment>
<keyword evidence="2" id="KW-0472">Membrane</keyword>
<dbReference type="Pfam" id="PF00090">
    <property type="entry name" value="TSP_1"/>
    <property type="match status" value="1"/>
</dbReference>
<dbReference type="InterPro" id="IPR036383">
    <property type="entry name" value="TSP1_rpt_sf"/>
</dbReference>
<evidence type="ECO:0000256" key="2">
    <source>
        <dbReference type="SAM" id="Phobius"/>
    </source>
</evidence>
<evidence type="ECO:0000313" key="4">
    <source>
        <dbReference type="Proteomes" id="UP000683360"/>
    </source>
</evidence>
<dbReference type="Gene3D" id="2.20.100.10">
    <property type="entry name" value="Thrombospondin type-1 (TSP1) repeat"/>
    <property type="match status" value="1"/>
</dbReference>
<evidence type="ECO:0000256" key="1">
    <source>
        <dbReference type="ARBA" id="ARBA00023157"/>
    </source>
</evidence>
<dbReference type="Proteomes" id="UP000683360">
    <property type="component" value="Unassembled WGS sequence"/>
</dbReference>
<organism evidence="3 4">
    <name type="scientific">Mytilus edulis</name>
    <name type="common">Blue mussel</name>
    <dbReference type="NCBI Taxonomy" id="6550"/>
    <lineage>
        <taxon>Eukaryota</taxon>
        <taxon>Metazoa</taxon>
        <taxon>Spiralia</taxon>
        <taxon>Lophotrochozoa</taxon>
        <taxon>Mollusca</taxon>
        <taxon>Bivalvia</taxon>
        <taxon>Autobranchia</taxon>
        <taxon>Pteriomorphia</taxon>
        <taxon>Mytilida</taxon>
        <taxon>Mytiloidea</taxon>
        <taxon>Mytilidae</taxon>
        <taxon>Mytilinae</taxon>
        <taxon>Mytilus</taxon>
    </lineage>
</organism>
<gene>
    <name evidence="3" type="ORF">MEDL_3076</name>
</gene>
<dbReference type="FunFam" id="2.20.100.10:FF:000001">
    <property type="entry name" value="semaphorin-5A isoform X1"/>
    <property type="match status" value="1"/>
</dbReference>
<dbReference type="GO" id="GO:0071944">
    <property type="term" value="C:cell periphery"/>
    <property type="evidence" value="ECO:0007669"/>
    <property type="project" value="TreeGrafter"/>
</dbReference>
<dbReference type="AlphaFoldDB" id="A0A8S3PV91"/>
<keyword evidence="2" id="KW-0812">Transmembrane</keyword>
<evidence type="ECO:0000313" key="3">
    <source>
        <dbReference type="EMBL" id="CAG2187601.1"/>
    </source>
</evidence>
<keyword evidence="4" id="KW-1185">Reference proteome</keyword>
<keyword evidence="2" id="KW-1133">Transmembrane helix</keyword>
<name>A0A8S3PV91_MYTED</name>
<dbReference type="SUPFAM" id="SSF82895">
    <property type="entry name" value="TSP-1 type 1 repeat"/>
    <property type="match status" value="1"/>
</dbReference>
<dbReference type="OrthoDB" id="6258760at2759"/>
<dbReference type="InterPro" id="IPR000884">
    <property type="entry name" value="TSP1_rpt"/>
</dbReference>
<proteinExistence type="predicted"/>